<sequence>MSERVDVKQNFTPVELSQLLTKVKDLKDEGYRFAQACATVVDDKFEILYSFDKEYKLLNLRLVISQGEEVESITGIYWPAFIYENEMRDLFGIQFNHMELDYQGNFFKVAEPTPWSPKK</sequence>
<evidence type="ECO:0000313" key="2">
    <source>
        <dbReference type="EMBL" id="MBC8568438.1"/>
    </source>
</evidence>
<protein>
    <submittedName>
        <fullName evidence="2">NADH-quinone oxidoreductase subunit C</fullName>
    </submittedName>
</protein>
<dbReference type="SUPFAM" id="SSF143243">
    <property type="entry name" value="Nqo5-like"/>
    <property type="match status" value="1"/>
</dbReference>
<dbReference type="Pfam" id="PF00329">
    <property type="entry name" value="Complex1_30kDa"/>
    <property type="match status" value="1"/>
</dbReference>
<dbReference type="RefSeq" id="WP_177267457.1">
    <property type="nucleotide sequence ID" value="NZ_JACRTA010000002.1"/>
</dbReference>
<dbReference type="AlphaFoldDB" id="A0A926E763"/>
<reference evidence="2" key="1">
    <citation type="submission" date="2020-08" db="EMBL/GenBank/DDBJ databases">
        <title>Genome public.</title>
        <authorList>
            <person name="Liu C."/>
            <person name="Sun Q."/>
        </authorList>
    </citation>
    <scope>NUCLEOTIDE SEQUENCE</scope>
    <source>
        <strain evidence="2">NSJ-24</strain>
    </source>
</reference>
<dbReference type="InterPro" id="IPR001268">
    <property type="entry name" value="NADH_UbQ_OxRdtase_30kDa_su"/>
</dbReference>
<name>A0A926E763_9FIRM</name>
<dbReference type="Gene3D" id="3.30.460.80">
    <property type="entry name" value="NADH:ubiquinone oxidoreductase, 30kDa subunit"/>
    <property type="match status" value="1"/>
</dbReference>
<evidence type="ECO:0000259" key="1">
    <source>
        <dbReference type="Pfam" id="PF00329"/>
    </source>
</evidence>
<proteinExistence type="predicted"/>
<evidence type="ECO:0000313" key="3">
    <source>
        <dbReference type="Proteomes" id="UP000610862"/>
    </source>
</evidence>
<dbReference type="GO" id="GO:0008137">
    <property type="term" value="F:NADH dehydrogenase (ubiquinone) activity"/>
    <property type="evidence" value="ECO:0007669"/>
    <property type="project" value="InterPro"/>
</dbReference>
<dbReference type="InterPro" id="IPR037232">
    <property type="entry name" value="NADH_quin_OxRdtase_su_C/D-like"/>
</dbReference>
<keyword evidence="3" id="KW-1185">Reference proteome</keyword>
<dbReference type="EMBL" id="JACRTA010000002">
    <property type="protein sequence ID" value="MBC8568438.1"/>
    <property type="molecule type" value="Genomic_DNA"/>
</dbReference>
<dbReference type="Proteomes" id="UP000610862">
    <property type="component" value="Unassembled WGS sequence"/>
</dbReference>
<gene>
    <name evidence="2" type="ORF">H8692_06685</name>
</gene>
<comment type="caution">
    <text evidence="2">The sequence shown here is derived from an EMBL/GenBank/DDBJ whole genome shotgun (WGS) entry which is preliminary data.</text>
</comment>
<dbReference type="InterPro" id="IPR012179">
    <property type="entry name" value="NiFe-hyd_3_EchD"/>
</dbReference>
<feature type="domain" description="NADH:ubiquinone oxidoreductase 30kDa subunit" evidence="1">
    <location>
        <begin position="16"/>
        <end position="96"/>
    </location>
</feature>
<organism evidence="2 3">
    <name type="scientific">Lentihominibacter hominis</name>
    <dbReference type="NCBI Taxonomy" id="2763645"/>
    <lineage>
        <taxon>Bacteria</taxon>
        <taxon>Bacillati</taxon>
        <taxon>Bacillota</taxon>
        <taxon>Clostridia</taxon>
        <taxon>Peptostreptococcales</taxon>
        <taxon>Anaerovoracaceae</taxon>
        <taxon>Lentihominibacter</taxon>
    </lineage>
</organism>
<accession>A0A926E763</accession>
<dbReference type="PIRSF" id="PIRSF036585">
    <property type="entry name" value="EchD"/>
    <property type="match status" value="1"/>
</dbReference>